<dbReference type="PANTHER" id="PTHR24345">
    <property type="entry name" value="SERINE/THREONINE-PROTEIN KINASE PLK"/>
    <property type="match status" value="1"/>
</dbReference>
<dbReference type="PROSITE" id="PS50006">
    <property type="entry name" value="FHA_DOMAIN"/>
    <property type="match status" value="2"/>
</dbReference>
<feature type="compositionally biased region" description="Low complexity" evidence="7">
    <location>
        <begin position="39"/>
        <end position="71"/>
    </location>
</feature>
<dbReference type="GO" id="GO:0004674">
    <property type="term" value="F:protein serine/threonine kinase activity"/>
    <property type="evidence" value="ECO:0007669"/>
    <property type="project" value="UniProtKB-KW"/>
</dbReference>
<dbReference type="InterPro" id="IPR000253">
    <property type="entry name" value="FHA_dom"/>
</dbReference>
<comment type="caution">
    <text evidence="10">The sequence shown here is derived from an EMBL/GenBank/DDBJ whole genome shotgun (WGS) entry which is preliminary data.</text>
</comment>
<dbReference type="GO" id="GO:0005524">
    <property type="term" value="F:ATP binding"/>
    <property type="evidence" value="ECO:0007669"/>
    <property type="project" value="UniProtKB-KW"/>
</dbReference>
<dbReference type="SMART" id="SM00240">
    <property type="entry name" value="FHA"/>
    <property type="match status" value="2"/>
</dbReference>
<keyword evidence="2" id="KW-0723">Serine/threonine-protein kinase</keyword>
<protein>
    <submittedName>
        <fullName evidence="10">Serine threonine-protein kinase</fullName>
    </submittedName>
</protein>
<evidence type="ECO:0000313" key="11">
    <source>
        <dbReference type="Proteomes" id="UP000707451"/>
    </source>
</evidence>
<gene>
    <name evidence="10" type="primary">PRKAA1</name>
    <name evidence="10" type="ORF">KI688_012283</name>
</gene>
<dbReference type="EMBL" id="JAHRHY010000008">
    <property type="protein sequence ID" value="KAG9067500.1"/>
    <property type="molecule type" value="Genomic_DNA"/>
</dbReference>
<dbReference type="SUPFAM" id="SSF56112">
    <property type="entry name" value="Protein kinase-like (PK-like)"/>
    <property type="match status" value="1"/>
</dbReference>
<dbReference type="AlphaFoldDB" id="A0A9P7XUC1"/>
<dbReference type="PROSITE" id="PS50011">
    <property type="entry name" value="PROTEIN_KINASE_DOM"/>
    <property type="match status" value="1"/>
</dbReference>
<dbReference type="InterPro" id="IPR008271">
    <property type="entry name" value="Ser/Thr_kinase_AS"/>
</dbReference>
<dbReference type="InterPro" id="IPR011009">
    <property type="entry name" value="Kinase-like_dom_sf"/>
</dbReference>
<evidence type="ECO:0000256" key="4">
    <source>
        <dbReference type="ARBA" id="ARBA00022741"/>
    </source>
</evidence>
<dbReference type="SUPFAM" id="SSF49879">
    <property type="entry name" value="SMAD/FHA domain"/>
    <property type="match status" value="3"/>
</dbReference>
<feature type="region of interest" description="Disordered" evidence="7">
    <location>
        <begin position="1"/>
        <end position="95"/>
    </location>
</feature>
<feature type="compositionally biased region" description="Low complexity" evidence="7">
    <location>
        <begin position="81"/>
        <end position="95"/>
    </location>
</feature>
<dbReference type="SMART" id="SM00220">
    <property type="entry name" value="S_TKc"/>
    <property type="match status" value="1"/>
</dbReference>
<evidence type="ECO:0000259" key="9">
    <source>
        <dbReference type="PROSITE" id="PS50011"/>
    </source>
</evidence>
<dbReference type="InterPro" id="IPR008984">
    <property type="entry name" value="SMAD_FHA_dom_sf"/>
</dbReference>
<reference evidence="10" key="1">
    <citation type="submission" date="2021-06" db="EMBL/GenBank/DDBJ databases">
        <title>Genome Sequence of Mortierella hyaline Strain SCG-10, a Cold-Adapted, Nitrate-Reducing Fungus Isolated from Soil in Minnesota, USA.</title>
        <authorList>
            <person name="Aldossari N."/>
        </authorList>
    </citation>
    <scope>NUCLEOTIDE SEQUENCE</scope>
    <source>
        <strain evidence="10">SCG-10</strain>
    </source>
</reference>
<keyword evidence="11" id="KW-1185">Reference proteome</keyword>
<keyword evidence="5 10" id="KW-0418">Kinase</keyword>
<evidence type="ECO:0000256" key="5">
    <source>
        <dbReference type="ARBA" id="ARBA00022777"/>
    </source>
</evidence>
<dbReference type="PANTHER" id="PTHR24345:SF0">
    <property type="entry name" value="CELL CYCLE SERINE_THREONINE-PROTEIN KINASE CDC5_MSD2"/>
    <property type="match status" value="1"/>
</dbReference>
<evidence type="ECO:0000256" key="2">
    <source>
        <dbReference type="ARBA" id="ARBA00022527"/>
    </source>
</evidence>
<dbReference type="Pfam" id="PF00498">
    <property type="entry name" value="FHA"/>
    <property type="match status" value="2"/>
</dbReference>
<dbReference type="InterPro" id="IPR000719">
    <property type="entry name" value="Prot_kinase_dom"/>
</dbReference>
<feature type="region of interest" description="Disordered" evidence="7">
    <location>
        <begin position="934"/>
        <end position="961"/>
    </location>
</feature>
<dbReference type="GO" id="GO:0005634">
    <property type="term" value="C:nucleus"/>
    <property type="evidence" value="ECO:0007669"/>
    <property type="project" value="TreeGrafter"/>
</dbReference>
<dbReference type="Proteomes" id="UP000707451">
    <property type="component" value="Unassembled WGS sequence"/>
</dbReference>
<feature type="domain" description="FHA" evidence="8">
    <location>
        <begin position="641"/>
        <end position="691"/>
    </location>
</feature>
<evidence type="ECO:0000256" key="6">
    <source>
        <dbReference type="ARBA" id="ARBA00022840"/>
    </source>
</evidence>
<evidence type="ECO:0000259" key="8">
    <source>
        <dbReference type="PROSITE" id="PS50006"/>
    </source>
</evidence>
<dbReference type="Gene3D" id="2.60.200.20">
    <property type="match status" value="2"/>
</dbReference>
<dbReference type="PROSITE" id="PS00108">
    <property type="entry name" value="PROTEIN_KINASE_ST"/>
    <property type="match status" value="1"/>
</dbReference>
<evidence type="ECO:0000256" key="1">
    <source>
        <dbReference type="ARBA" id="ARBA00005575"/>
    </source>
</evidence>
<proteinExistence type="inferred from homology"/>
<accession>A0A9P7XUC1</accession>
<name>A0A9P7XUC1_9FUNG</name>
<comment type="similarity">
    <text evidence="1">Belongs to the protein kinase superfamily. CAMK Ser/Thr protein kinase family. CHEK2 subfamily.</text>
</comment>
<evidence type="ECO:0000256" key="7">
    <source>
        <dbReference type="SAM" id="MobiDB-lite"/>
    </source>
</evidence>
<dbReference type="OrthoDB" id="10252171at2759"/>
<feature type="domain" description="Protein kinase" evidence="9">
    <location>
        <begin position="248"/>
        <end position="577"/>
    </location>
</feature>
<dbReference type="Pfam" id="PF00069">
    <property type="entry name" value="Pkinase"/>
    <property type="match status" value="1"/>
</dbReference>
<dbReference type="Gene3D" id="1.10.510.10">
    <property type="entry name" value="Transferase(Phosphotransferase) domain 1"/>
    <property type="match status" value="1"/>
</dbReference>
<feature type="domain" description="FHA" evidence="8">
    <location>
        <begin position="798"/>
        <end position="848"/>
    </location>
</feature>
<organism evidence="10 11">
    <name type="scientific">Linnemannia hyalina</name>
    <dbReference type="NCBI Taxonomy" id="64524"/>
    <lineage>
        <taxon>Eukaryota</taxon>
        <taxon>Fungi</taxon>
        <taxon>Fungi incertae sedis</taxon>
        <taxon>Mucoromycota</taxon>
        <taxon>Mortierellomycotina</taxon>
        <taxon>Mortierellomycetes</taxon>
        <taxon>Mortierellales</taxon>
        <taxon>Mortierellaceae</taxon>
        <taxon>Linnemannia</taxon>
    </lineage>
</organism>
<keyword evidence="6" id="KW-0067">ATP-binding</keyword>
<keyword evidence="4" id="KW-0547">Nucleotide-binding</keyword>
<evidence type="ECO:0000256" key="3">
    <source>
        <dbReference type="ARBA" id="ARBA00022679"/>
    </source>
</evidence>
<sequence length="961" mass="106660">MEQQPPSSPEFRVPTGPASRPKTSQQQQQHQQPGTGPASDSGSTHSSSSFASRVSPSSSSKRVSTGSTSSTDGFRGSLAVPHHSTTAPATAANTSNGKAAVQYYQKPTASQFQNDQTQQMTQTQILDGSDELPEDDVESPLLFGILAGRDNTMHQSLFSHEVPYTFGTSDDCDVKISHDHWPDDKKTKEPCSSGLYIDGNRIGKGKTRVLRWGNQIAGGPKGSELFVYTYKLPKDVRTVIATERARYELEDEELAHGMYSKVYKARDMEHNEVYACKVTNRLARDYNPAELASMEHEIELLKDLSHENIVKLVDVCTVGPKTYIFTELIEGVTLHTYYAQQREVMTESEARYIFRQICDAVNYLHMRKIVHRDIKSENVMVTPNNVVKLIDFGLARESWNTGTMLYTFCGTPSYMAPENAVNGNEKNGYGPAVDVWALGVLLFRMLAGCYPFDEKSYADRAASGKSNANPTENNAGSSAAEIVVKEDDGKVDAEPLEVEGVPNEVNDEETNMVGVERLEGKIVYTNRKLPSYLMDWKSIVDIQAIRSKEVKELLSGMLEIDPSQRIRIQYVLQTDWICMIDEELKKLEDKLAAEQWAREFENKPFKDGEDIEGLWGMLTIVPGSIPDAPRRIGLPDKKDEIWMGRRAEIVAVCLGSDAGLSGKHCVISRTPDGVMVGDASTNGTYINHQKIGLGRGMQLMDGDVLGLVVPPDRTRFDEGMDNDHVLYKTPAVTPDRKVRRQYVSAGIVGGTSSRPNVRKMEVLEIPETGDWPPVDNTWATLVPINTHTRVERLSTAKAIIGRYEDCDVILTSNKISRVHCKFEWDEENRVAYLTNLGQNSVKVNDESFSGPVQLRENDLIHLFSHSSYFYFNAILTPAGGVQETFGGPHHLFPSIKPPSPKMNSYEDDDIANEVDLVVSAYPVQDDGLDELLAAGNVPRPQDTSSQPYVEAATIDNSPKLP</sequence>
<evidence type="ECO:0000313" key="10">
    <source>
        <dbReference type="EMBL" id="KAG9067500.1"/>
    </source>
</evidence>
<keyword evidence="3" id="KW-0808">Transferase</keyword>